<keyword evidence="1" id="KW-0862">Zinc</keyword>
<accession>A0A9P1G6E4</accession>
<feature type="region of interest" description="Disordered" evidence="2">
    <location>
        <begin position="1182"/>
        <end position="1254"/>
    </location>
</feature>
<evidence type="ECO:0000259" key="3">
    <source>
        <dbReference type="PROSITE" id="PS50103"/>
    </source>
</evidence>
<dbReference type="OrthoDB" id="427634at2759"/>
<feature type="compositionally biased region" description="Low complexity" evidence="2">
    <location>
        <begin position="807"/>
        <end position="817"/>
    </location>
</feature>
<organism evidence="5">
    <name type="scientific">Cladocopium goreaui</name>
    <dbReference type="NCBI Taxonomy" id="2562237"/>
    <lineage>
        <taxon>Eukaryota</taxon>
        <taxon>Sar</taxon>
        <taxon>Alveolata</taxon>
        <taxon>Dinophyceae</taxon>
        <taxon>Suessiales</taxon>
        <taxon>Symbiodiniaceae</taxon>
        <taxon>Cladocopium</taxon>
    </lineage>
</organism>
<evidence type="ECO:0000313" key="8">
    <source>
        <dbReference type="Proteomes" id="UP001152797"/>
    </source>
</evidence>
<dbReference type="PROSITE" id="PS50158">
    <property type="entry name" value="ZF_CCHC"/>
    <property type="match status" value="1"/>
</dbReference>
<evidence type="ECO:0000313" key="5">
    <source>
        <dbReference type="EMBL" id="CAI3999500.1"/>
    </source>
</evidence>
<reference evidence="5" key="1">
    <citation type="submission" date="2022-10" db="EMBL/GenBank/DDBJ databases">
        <authorList>
            <person name="Chen Y."/>
            <person name="Dougan E. K."/>
            <person name="Chan C."/>
            <person name="Rhodes N."/>
            <person name="Thang M."/>
        </authorList>
    </citation>
    <scope>NUCLEOTIDE SEQUENCE</scope>
</reference>
<evidence type="ECO:0000313" key="7">
    <source>
        <dbReference type="EMBL" id="CAL4786812.1"/>
    </source>
</evidence>
<dbReference type="EMBL" id="CAMXCT020002643">
    <property type="protein sequence ID" value="CAL1152875.1"/>
    <property type="molecule type" value="Genomic_DNA"/>
</dbReference>
<feature type="compositionally biased region" description="Basic and acidic residues" evidence="2">
    <location>
        <begin position="1203"/>
        <end position="1246"/>
    </location>
</feature>
<keyword evidence="8" id="KW-1185">Reference proteome</keyword>
<gene>
    <name evidence="5" type="ORF">C1SCF055_LOCUS25692</name>
</gene>
<dbReference type="InterPro" id="IPR001878">
    <property type="entry name" value="Znf_CCHC"/>
</dbReference>
<feature type="domain" description="C3H1-type" evidence="3">
    <location>
        <begin position="1140"/>
        <end position="1168"/>
    </location>
</feature>
<dbReference type="Proteomes" id="UP001152797">
    <property type="component" value="Unassembled WGS sequence"/>
</dbReference>
<feature type="domain" description="CCHC-type" evidence="4">
    <location>
        <begin position="1175"/>
        <end position="1190"/>
    </location>
</feature>
<keyword evidence="1" id="KW-0863">Zinc-finger</keyword>
<dbReference type="InterPro" id="IPR000571">
    <property type="entry name" value="Znf_CCCH"/>
</dbReference>
<feature type="compositionally biased region" description="Basic and acidic residues" evidence="2">
    <location>
        <begin position="263"/>
        <end position="274"/>
    </location>
</feature>
<sequence>MAPSNGYRNGSPAELSAKQKKLGFSEMEQVPQSASAKEELEATARCTLAEKALQNATSEVLRGPDCVAYLGAFGLLAESGPLWSPTHLARAKEEAQPMLEIVIRGHEELGSHTWYVMDCAVWRPCMEFARSEWRCYRRLSHLRQGLHDPIKELMGPSYAKHFAESPFAYHGAPTGTTARLRSWCPGTQPRKRWSYEPKEALCCVAMSLLQCRRGGMSGESADEALDRMIAQTQEEGERRRALSAPRRMEGGVRRLEIQAGAEGDGRAQGREGEVARPAGLPQALGPEAPPVAAQQGLPGGGRSTMVVGPLLRGVAQDVAGAVGNQLQALGTLFPGAQVRSCVPQGGPPGVLPLQGLHAELHQRSGQGINDQGGGCPSGGHVGGAMLGPLAEPLPPLVAFQLPQQQQMGSAASPHPPVLHPSGSQPAQGLGVMVTPVRMWKSPLMSSDEMNQWFPSFKPEDVQLETITPLSSDAAFAERMRLALGTGVFEDQAQGRLTVITPLFPDEFKFGVITVIVTENFTIDLSIAMSAITNEFVVAPELWQVSLHNHVKVLYQECTTTRELLATKIAGLTLPSAVEDVKAEIASMFKALSGEDDEAASQFASESVDHTLKSCSEGMVSSSMWCLMRSEIEQGKLGTDHTALQIFKTLLKVPTLWEGTASTNDSLIQQAFRQNVKGSMIKPLSCIQWCDLVLVAAYPDGDVQQLLSFENRLARKEVGKRLVKTFESLLCGFDSKVNAEGIVVGQKQALAGGGNPAPVGTDPSGGTQMMMDPAAMAVEEIRKRVMREAEEAFAKEVRRLQGQTEETQSYQSASSGAGQGQAVVGQALGTSQPLGGVGGMPSPPPGIDPGFQRRNQAGLAQPGPSLTEALRALELPKLPTPGSEGASIQFGDWMTVVHPLMSDLSGSAGEWWSLTVKTVEHHYQQWLVATPLEKLRMKPGSPVIGEGYARLEQRSVSMLLAALPEGLRQDVIASRRLSTVGILFRLLTTFQPGGSGERTGLIKSISEAKVPAGLVELLGSVRQWRRSVGRSEELSVTVDPLVLTGVLSKFADGASKLGGSQVAFRLATMRQQLDVDRAPSLGSVKEWAEYIQAELEELANAQTAGKATPSNPPALAPVLTQGNPAVKAFTGEGQKPWERPEGEKAPCRFWGTDEGCRRGEKCGFAHAWGTLEKSSRCLFCSSTGHRKRDCPTAKPKDGNGWTQKGDRKVAKVLNKKGEKSTEKESQKESTVVKEAAEENPQPEKRSEGSQPKQEGDLVQNLNGLVKSMTSIKSVFIKTVKMDEECGGEYALLDGGATHALRQAKSSEVPHLWPVQVEMAMGSVTLYRCAAHNTLLALDNVEPIIPLRLLVDHGFKIDWPKDRCDISHPKHGNLQCVRRQGCPVMDRSEALSLLESLENGGVGDYCEPPAQEIEWWKEKYPQVPERIWSLMRGQGLNWEEIASPLPWNRAKRRRLERARGGVVIHLFSGSGGESRRWRDLTGSDTEVLTVDISSNAQEDLHAAGVWAYLWGLAERGRIRMITAGPPCRTVSRLRHKIPGPRPLRGRRNHRFALDDLTEREMTKVDGDTALWLKTLGLYEKSREGMVANGILGQCGLLVESPQDPCEYMEDGKEYPSFWEWEETEDFLKRNPDMFKVRVDQGALGHPRPKPTTLLTNIVQLKELDGITSKESGESVCAWISGSG</sequence>
<evidence type="ECO:0000259" key="4">
    <source>
        <dbReference type="PROSITE" id="PS50158"/>
    </source>
</evidence>
<evidence type="ECO:0000256" key="2">
    <source>
        <dbReference type="SAM" id="MobiDB-lite"/>
    </source>
</evidence>
<dbReference type="GO" id="GO:0003676">
    <property type="term" value="F:nucleic acid binding"/>
    <property type="evidence" value="ECO:0007669"/>
    <property type="project" value="InterPro"/>
</dbReference>
<feature type="compositionally biased region" description="Basic and acidic residues" evidence="2">
    <location>
        <begin position="235"/>
        <end position="256"/>
    </location>
</feature>
<dbReference type="EMBL" id="CAMXCT030002643">
    <property type="protein sequence ID" value="CAL4786812.1"/>
    <property type="molecule type" value="Genomic_DNA"/>
</dbReference>
<keyword evidence="1" id="KW-0479">Metal-binding</keyword>
<feature type="region of interest" description="Disordered" evidence="2">
    <location>
        <begin position="407"/>
        <end position="426"/>
    </location>
</feature>
<comment type="caution">
    <text evidence="5">The sequence shown here is derived from an EMBL/GenBank/DDBJ whole genome shotgun (WGS) entry which is preliminary data.</text>
</comment>
<dbReference type="GO" id="GO:0016874">
    <property type="term" value="F:ligase activity"/>
    <property type="evidence" value="ECO:0007669"/>
    <property type="project" value="UniProtKB-KW"/>
</dbReference>
<feature type="zinc finger region" description="C3H1-type" evidence="1">
    <location>
        <begin position="1140"/>
        <end position="1168"/>
    </location>
</feature>
<feature type="region of interest" description="Disordered" evidence="2">
    <location>
        <begin position="797"/>
        <end position="817"/>
    </location>
</feature>
<dbReference type="EMBL" id="CAMXCT010002643">
    <property type="protein sequence ID" value="CAI3999500.1"/>
    <property type="molecule type" value="Genomic_DNA"/>
</dbReference>
<keyword evidence="7" id="KW-0436">Ligase</keyword>
<protein>
    <submittedName>
        <fullName evidence="7">Tyrosine--tRNA ligase, cytoplasmic</fullName>
    </submittedName>
</protein>
<evidence type="ECO:0000313" key="6">
    <source>
        <dbReference type="EMBL" id="CAL1152875.1"/>
    </source>
</evidence>
<evidence type="ECO:0000256" key="1">
    <source>
        <dbReference type="PROSITE-ProRule" id="PRU00723"/>
    </source>
</evidence>
<proteinExistence type="predicted"/>
<dbReference type="GO" id="GO:0008270">
    <property type="term" value="F:zinc ion binding"/>
    <property type="evidence" value="ECO:0007669"/>
    <property type="project" value="UniProtKB-KW"/>
</dbReference>
<dbReference type="PROSITE" id="PS50103">
    <property type="entry name" value="ZF_C3H1"/>
    <property type="match status" value="1"/>
</dbReference>
<name>A0A9P1G6E4_9DINO</name>
<feature type="region of interest" description="Disordered" evidence="2">
    <location>
        <begin position="233"/>
        <end position="300"/>
    </location>
</feature>
<reference evidence="6" key="2">
    <citation type="submission" date="2024-04" db="EMBL/GenBank/DDBJ databases">
        <authorList>
            <person name="Chen Y."/>
            <person name="Shah S."/>
            <person name="Dougan E. K."/>
            <person name="Thang M."/>
            <person name="Chan C."/>
        </authorList>
    </citation>
    <scope>NUCLEOTIDE SEQUENCE [LARGE SCALE GENOMIC DNA]</scope>
</reference>